<protein>
    <recommendedName>
        <fullName evidence="2">Protein CR006 P-loop domain-containing protein</fullName>
    </recommendedName>
</protein>
<proteinExistence type="predicted"/>
<dbReference type="SUPFAM" id="SSF52540">
    <property type="entry name" value="P-loop containing nucleoside triphosphate hydrolases"/>
    <property type="match status" value="1"/>
</dbReference>
<dbReference type="InterPro" id="IPR027417">
    <property type="entry name" value="P-loop_NTPase"/>
</dbReference>
<feature type="domain" description="Protein CR006 P-loop" evidence="2">
    <location>
        <begin position="267"/>
        <end position="707"/>
    </location>
</feature>
<evidence type="ECO:0000256" key="1">
    <source>
        <dbReference type="SAM" id="Coils"/>
    </source>
</evidence>
<keyword evidence="4" id="KW-1185">Reference proteome</keyword>
<name>A0A4Y7RBI0_9FIRM</name>
<evidence type="ECO:0000313" key="4">
    <source>
        <dbReference type="Proteomes" id="UP000297597"/>
    </source>
</evidence>
<accession>A0A4Y7RBI0</accession>
<evidence type="ECO:0000313" key="3">
    <source>
        <dbReference type="EMBL" id="TEB06368.1"/>
    </source>
</evidence>
<gene>
    <name evidence="3" type="ORF">Pmgp_03766</name>
</gene>
<sequence>MAVGFTVKLDVNNFGPHYGDKKIAFSDEVDSNKAIFFATNGTGKSFISRAFRLTSTEKQTELADDLLTLGQASGSLSFRIINAGIERKLSVSVEKGKTPSIQNNTGLLFHVFNSDFVEENIKPRHYTPDGNIEGYILGKTQIDLTAEREREKKLKEELGSIGKEIDAEVNKAKRELRDQGVLPSTKEFSLIEEGRLRGDEQVGSVASFDEIVAQLDALSKVPEKLDDVQSPTLKVDQSVFGEIITLLTTKYPKTEWDEEFVAGIKANRAFIEKGLALSGDENVCPFCKQPYGTDALALIRDYKAYLADKEAELLRKIELCGKGISGIVDSLKGSTQSTKTAVADITSLKKYFPSLAEVELEIPEVSDDGILSFKAIIEMLDDKAADLSKTFPTINDTISTCKTAIKVVEDAITHNTQTIKAVNKTKQDSTGERLSLRRNLCKAQFLKYRAKLKPRFSEYDDESKALRELQASIVEKEQKVRISKRDKVYETMTFFLNRFFTDKYSIDKDTFQIRFLGSNVGDKASSILSDGEKSIVAFCFYLSSTHILMEREDDYNKLFFVIDDPISSMDFHYVYAVAQSLRDIKAFFGITTHERIWVFTHNMEFLSIIARNYIISKAYVMKPGSIEVLKHQLLMPYESHLKDIVETANGSQQPSHTTANSIRHVLETVSRFEYPERSIEKYIAENSILSQDSCIFTLCQDLSHGGIRIQQSFSAEILVAACKTVVAFMNSKYEGQVKAIPVMATNTDHINNT</sequence>
<dbReference type="RefSeq" id="WP_192903033.1">
    <property type="nucleotide sequence ID" value="NZ_QFFZ01000103.1"/>
</dbReference>
<keyword evidence="1" id="KW-0175">Coiled coil</keyword>
<organism evidence="3 4">
    <name type="scientific">Pelotomaculum propionicicum</name>
    <dbReference type="NCBI Taxonomy" id="258475"/>
    <lineage>
        <taxon>Bacteria</taxon>
        <taxon>Bacillati</taxon>
        <taxon>Bacillota</taxon>
        <taxon>Clostridia</taxon>
        <taxon>Eubacteriales</taxon>
        <taxon>Desulfotomaculaceae</taxon>
        <taxon>Pelotomaculum</taxon>
    </lineage>
</organism>
<evidence type="ECO:0000259" key="2">
    <source>
        <dbReference type="Pfam" id="PF13166"/>
    </source>
</evidence>
<dbReference type="EMBL" id="QFFZ01000103">
    <property type="protein sequence ID" value="TEB06368.1"/>
    <property type="molecule type" value="Genomic_DNA"/>
</dbReference>
<comment type="caution">
    <text evidence="3">The sequence shown here is derived from an EMBL/GenBank/DDBJ whole genome shotgun (WGS) entry which is preliminary data.</text>
</comment>
<feature type="coiled-coil region" evidence="1">
    <location>
        <begin position="459"/>
        <end position="486"/>
    </location>
</feature>
<dbReference type="Gene3D" id="3.40.50.300">
    <property type="entry name" value="P-loop containing nucleotide triphosphate hydrolases"/>
    <property type="match status" value="2"/>
</dbReference>
<dbReference type="Pfam" id="PF13166">
    <property type="entry name" value="AAA_13"/>
    <property type="match status" value="1"/>
</dbReference>
<reference evidence="3 4" key="1">
    <citation type="journal article" date="2018" name="Environ. Microbiol.">
        <title>Novel energy conservation strategies and behaviour of Pelotomaculum schinkii driving syntrophic propionate catabolism.</title>
        <authorList>
            <person name="Hidalgo-Ahumada C.A.P."/>
            <person name="Nobu M.K."/>
            <person name="Narihiro T."/>
            <person name="Tamaki H."/>
            <person name="Liu W.T."/>
            <person name="Kamagata Y."/>
            <person name="Stams A.J.M."/>
            <person name="Imachi H."/>
            <person name="Sousa D.Z."/>
        </authorList>
    </citation>
    <scope>NUCLEOTIDE SEQUENCE [LARGE SCALE GENOMIC DNA]</scope>
    <source>
        <strain evidence="3 4">MGP</strain>
    </source>
</reference>
<dbReference type="InterPro" id="IPR026866">
    <property type="entry name" value="CR006_AAA"/>
</dbReference>
<dbReference type="Proteomes" id="UP000297597">
    <property type="component" value="Unassembled WGS sequence"/>
</dbReference>
<dbReference type="AlphaFoldDB" id="A0A4Y7RBI0"/>